<organism evidence="1 2">
    <name type="scientific">Arcicella aquatica</name>
    <dbReference type="NCBI Taxonomy" id="217141"/>
    <lineage>
        <taxon>Bacteria</taxon>
        <taxon>Pseudomonadati</taxon>
        <taxon>Bacteroidota</taxon>
        <taxon>Cytophagia</taxon>
        <taxon>Cytophagales</taxon>
        <taxon>Flectobacillaceae</taxon>
        <taxon>Arcicella</taxon>
    </lineage>
</organism>
<dbReference type="RefSeq" id="WP_323247355.1">
    <property type="nucleotide sequence ID" value="NZ_JAYFUL010000006.1"/>
</dbReference>
<gene>
    <name evidence="1" type="ORF">VB264_05150</name>
</gene>
<accession>A0ABU5QJF4</accession>
<name>A0ABU5QJF4_9BACT</name>
<evidence type="ECO:0000313" key="2">
    <source>
        <dbReference type="Proteomes" id="UP001304671"/>
    </source>
</evidence>
<protein>
    <submittedName>
        <fullName evidence="1">Uncharacterized protein</fullName>
    </submittedName>
</protein>
<proteinExistence type="predicted"/>
<evidence type="ECO:0000313" key="1">
    <source>
        <dbReference type="EMBL" id="MEA5257163.1"/>
    </source>
</evidence>
<dbReference type="Proteomes" id="UP001304671">
    <property type="component" value="Unassembled WGS sequence"/>
</dbReference>
<keyword evidence="2" id="KW-1185">Reference proteome</keyword>
<comment type="caution">
    <text evidence="1">The sequence shown here is derived from an EMBL/GenBank/DDBJ whole genome shotgun (WGS) entry which is preliminary data.</text>
</comment>
<reference evidence="1 2" key="1">
    <citation type="submission" date="2023-12" db="EMBL/GenBank/DDBJ databases">
        <title>Novel species of the genus Arcicella isolated from rivers.</title>
        <authorList>
            <person name="Lu H."/>
        </authorList>
    </citation>
    <scope>NUCLEOTIDE SEQUENCE [LARGE SCALE GENOMIC DNA]</scope>
    <source>
        <strain evidence="1 2">LMG 21963</strain>
    </source>
</reference>
<sequence length="188" mass="21459">MENIDTKALEVLFETELNEIQEQAVLYFQKFIKDRGLVLTNNLLEHFQKSTMVVASELYAEVNVTFNSYGRYLDMKAIGYKPGKPDPEGPLVEGMKEYIEKKGLAFFKGIPGYYGASRMPVTSIAINRLAYTLAYSRKNSLKIKRRGEGWYNKGRSLFVRDVRRKLQASIAELVLREVANGLEMTLEG</sequence>
<dbReference type="EMBL" id="JAYFUL010000006">
    <property type="protein sequence ID" value="MEA5257163.1"/>
    <property type="molecule type" value="Genomic_DNA"/>
</dbReference>